<protein>
    <submittedName>
        <fullName evidence="2">Uncharacterized protein</fullName>
    </submittedName>
</protein>
<evidence type="ECO:0000256" key="1">
    <source>
        <dbReference type="SAM" id="MobiDB-lite"/>
    </source>
</evidence>
<comment type="caution">
    <text evidence="2">The sequence shown here is derived from an EMBL/GenBank/DDBJ whole genome shotgun (WGS) entry which is preliminary data.</text>
</comment>
<keyword evidence="3" id="KW-1185">Reference proteome</keyword>
<dbReference type="Proteomes" id="UP000236333">
    <property type="component" value="Unassembled WGS sequence"/>
</dbReference>
<accession>A0A2J7ZNM0</accession>
<proteinExistence type="predicted"/>
<dbReference type="AlphaFoldDB" id="A0A2J7ZNM0"/>
<organism evidence="2 3">
    <name type="scientific">Tetrabaena socialis</name>
    <dbReference type="NCBI Taxonomy" id="47790"/>
    <lineage>
        <taxon>Eukaryota</taxon>
        <taxon>Viridiplantae</taxon>
        <taxon>Chlorophyta</taxon>
        <taxon>core chlorophytes</taxon>
        <taxon>Chlorophyceae</taxon>
        <taxon>CS clade</taxon>
        <taxon>Chlamydomonadales</taxon>
        <taxon>Tetrabaenaceae</taxon>
        <taxon>Tetrabaena</taxon>
    </lineage>
</organism>
<evidence type="ECO:0000313" key="3">
    <source>
        <dbReference type="Proteomes" id="UP000236333"/>
    </source>
</evidence>
<dbReference type="EMBL" id="PGGS01000775">
    <property type="protein sequence ID" value="PNH01866.1"/>
    <property type="molecule type" value="Genomic_DNA"/>
</dbReference>
<reference evidence="2 3" key="1">
    <citation type="journal article" date="2017" name="Mol. Biol. Evol.">
        <title>The 4-celled Tetrabaena socialis nuclear genome reveals the essential components for genetic control of cell number at the origin of multicellularity in the volvocine lineage.</title>
        <authorList>
            <person name="Featherston J."/>
            <person name="Arakaki Y."/>
            <person name="Hanschen E.R."/>
            <person name="Ferris P.J."/>
            <person name="Michod R.E."/>
            <person name="Olson B.J.S.C."/>
            <person name="Nozaki H."/>
            <person name="Durand P.M."/>
        </authorList>
    </citation>
    <scope>NUCLEOTIDE SEQUENCE [LARGE SCALE GENOMIC DNA]</scope>
    <source>
        <strain evidence="2 3">NIES-571</strain>
    </source>
</reference>
<feature type="region of interest" description="Disordered" evidence="1">
    <location>
        <begin position="1"/>
        <end position="39"/>
    </location>
</feature>
<gene>
    <name evidence="2" type="ORF">TSOC_012212</name>
</gene>
<name>A0A2J7ZNM0_9CHLO</name>
<sequence length="79" mass="8660">MPSERWQLATRPHRSNASPQDASQGHRDSPASLSPAKLSQPGLAQHYSWCGSFVTSTCSRLASPRAQRLRSTQLLVSPM</sequence>
<evidence type="ECO:0000313" key="2">
    <source>
        <dbReference type="EMBL" id="PNH01866.1"/>
    </source>
</evidence>